<evidence type="ECO:0000313" key="3">
    <source>
        <dbReference type="Proteomes" id="UP001189429"/>
    </source>
</evidence>
<name>A0ABN9RHK7_9DINO</name>
<feature type="compositionally biased region" description="Basic and acidic residues" evidence="1">
    <location>
        <begin position="8"/>
        <end position="31"/>
    </location>
</feature>
<protein>
    <submittedName>
        <fullName evidence="2">Uncharacterized protein</fullName>
    </submittedName>
</protein>
<feature type="non-terminal residue" evidence="2">
    <location>
        <position position="1"/>
    </location>
</feature>
<organism evidence="2 3">
    <name type="scientific">Prorocentrum cordatum</name>
    <dbReference type="NCBI Taxonomy" id="2364126"/>
    <lineage>
        <taxon>Eukaryota</taxon>
        <taxon>Sar</taxon>
        <taxon>Alveolata</taxon>
        <taxon>Dinophyceae</taxon>
        <taxon>Prorocentrales</taxon>
        <taxon>Prorocentraceae</taxon>
        <taxon>Prorocentrum</taxon>
    </lineage>
</organism>
<gene>
    <name evidence="2" type="ORF">PCOR1329_LOCUS19933</name>
</gene>
<feature type="compositionally biased region" description="Basic and acidic residues" evidence="1">
    <location>
        <begin position="221"/>
        <end position="232"/>
    </location>
</feature>
<evidence type="ECO:0000256" key="1">
    <source>
        <dbReference type="SAM" id="MobiDB-lite"/>
    </source>
</evidence>
<accession>A0ABN9RHK7</accession>
<reference evidence="2" key="1">
    <citation type="submission" date="2023-10" db="EMBL/GenBank/DDBJ databases">
        <authorList>
            <person name="Chen Y."/>
            <person name="Shah S."/>
            <person name="Dougan E. K."/>
            <person name="Thang M."/>
            <person name="Chan C."/>
        </authorList>
    </citation>
    <scope>NUCLEOTIDE SEQUENCE [LARGE SCALE GENOMIC DNA]</scope>
</reference>
<comment type="caution">
    <text evidence="2">The sequence shown here is derived from an EMBL/GenBank/DDBJ whole genome shotgun (WGS) entry which is preliminary data.</text>
</comment>
<dbReference type="Proteomes" id="UP001189429">
    <property type="component" value="Unassembled WGS sequence"/>
</dbReference>
<feature type="region of interest" description="Disordered" evidence="1">
    <location>
        <begin position="1"/>
        <end position="31"/>
    </location>
</feature>
<proteinExistence type="predicted"/>
<evidence type="ECO:0000313" key="2">
    <source>
        <dbReference type="EMBL" id="CAK0817288.1"/>
    </source>
</evidence>
<keyword evidence="3" id="KW-1185">Reference proteome</keyword>
<feature type="region of interest" description="Disordered" evidence="1">
    <location>
        <begin position="212"/>
        <end position="248"/>
    </location>
</feature>
<dbReference type="EMBL" id="CAUYUJ010006413">
    <property type="protein sequence ID" value="CAK0817288.1"/>
    <property type="molecule type" value="Genomic_DNA"/>
</dbReference>
<sequence>AATKMRIHGGDHRAEDPDGRPSDDPLALAEDKEHVSRLDRCCLSMGRRKKICGEMAKVASLKYKLEEARQLFRTVKPVQLDLLGVSGAARMIDPERQKEAIHMLTQEGDTAKPMQMQPINDVFLSLVEAKLWARIQGGEFIGGEGEELLTCVAAARPLSPYYLTDLDHLRRGGQAVTCHTCGGDQHPAAQGRCDPCGRAAPWGAQSERALEAELGASTEPGHMRVDDEHGRVPDGASTPDAMPLRRKS</sequence>